<protein>
    <recommendedName>
        <fullName evidence="2">RecQ mediated genome instability protein 1 OB-fold domain-containing protein</fullName>
    </recommendedName>
</protein>
<dbReference type="Gene3D" id="2.40.50.770">
    <property type="entry name" value="RecQ-mediated genome instability protein Rmi1, C-terminal domain"/>
    <property type="match status" value="1"/>
</dbReference>
<dbReference type="Pfam" id="PF08585">
    <property type="entry name" value="RMI1_N_C"/>
    <property type="match status" value="1"/>
</dbReference>
<accession>A0AA39ZM45</accession>
<proteinExistence type="predicted"/>
<reference evidence="3" key="1">
    <citation type="submission" date="2023-06" db="EMBL/GenBank/DDBJ databases">
        <title>Genome-scale phylogeny and comparative genomics of the fungal order Sordariales.</title>
        <authorList>
            <consortium name="Lawrence Berkeley National Laboratory"/>
            <person name="Hensen N."/>
            <person name="Bonometti L."/>
            <person name="Westerberg I."/>
            <person name="Brannstrom I.O."/>
            <person name="Guillou S."/>
            <person name="Cros-Aarteil S."/>
            <person name="Calhoun S."/>
            <person name="Haridas S."/>
            <person name="Kuo A."/>
            <person name="Mondo S."/>
            <person name="Pangilinan J."/>
            <person name="Riley R."/>
            <person name="Labutti K."/>
            <person name="Andreopoulos B."/>
            <person name="Lipzen A."/>
            <person name="Chen C."/>
            <person name="Yanf M."/>
            <person name="Daum C."/>
            <person name="Ng V."/>
            <person name="Clum A."/>
            <person name="Steindorff A."/>
            <person name="Ohm R."/>
            <person name="Martin F."/>
            <person name="Silar P."/>
            <person name="Natvig D."/>
            <person name="Lalanne C."/>
            <person name="Gautier V."/>
            <person name="Ament-Velasquez S.L."/>
            <person name="Kruys A."/>
            <person name="Hutchinson M.I."/>
            <person name="Powell A.J."/>
            <person name="Barry K."/>
            <person name="Miller A.N."/>
            <person name="Grigoriev I.V."/>
            <person name="Debuchy R."/>
            <person name="Gladieux P."/>
            <person name="Thoren M.H."/>
            <person name="Johannesson H."/>
        </authorList>
    </citation>
    <scope>NUCLEOTIDE SEQUENCE</scope>
    <source>
        <strain evidence="3">CBS 307.81</strain>
    </source>
</reference>
<dbReference type="EMBL" id="JAULSY010000005">
    <property type="protein sequence ID" value="KAK0673648.1"/>
    <property type="molecule type" value="Genomic_DNA"/>
</dbReference>
<feature type="compositionally biased region" description="Polar residues" evidence="1">
    <location>
        <begin position="143"/>
        <end position="155"/>
    </location>
</feature>
<gene>
    <name evidence="3" type="ORF">QBC41DRAFT_214798</name>
</gene>
<evidence type="ECO:0000259" key="2">
    <source>
        <dbReference type="Pfam" id="PF08585"/>
    </source>
</evidence>
<feature type="compositionally biased region" description="Pro residues" evidence="1">
    <location>
        <begin position="165"/>
        <end position="174"/>
    </location>
</feature>
<feature type="domain" description="RecQ mediated genome instability protein 1 OB-fold" evidence="2">
    <location>
        <begin position="300"/>
        <end position="469"/>
    </location>
</feature>
<sequence>MAPEPGRSCNNRRFHPYENSYVDSPLKLLRRPTDQNARSRSTVDSGSNETEELHELGSLSNPIDLTGLLINSPTPPGKSTGGKNVAPLEVPPQPDFGRVKSNDSGPQSEKALTTPKVIQPRQHSQPNLTSHSPAELISERAPSHNNPTENTQPRTPQKKTINKPTIPPQHPSPPTLTSHSHMIPQKRPSTQSVPHERPSQRSRLMPPPAPPGITSRPNPPPPNNQTMSLPHQLQTSLSTTPLPLPSIPFLTRLVTSRTPPPPFPSLLATTRARVLSSDITTDILDPSYTHSHSFPPDLPNPLTKSTSLPHDVAVQVLDIVNISKSKWEQVEELEAKARGEEKRGREVIRLPTGGDGDDADGGVGGGVDQGVTTQGGTQFRQERERAEGGGGGGKATHKILFQDAKGGKVYGVELVRVEKFGVGQTNIGEKWILKRGMSVSRGVLMLEPGGCEYLGGKVEVWNRAWHEGRLERLKREAVGEGE</sequence>
<comment type="caution">
    <text evidence="3">The sequence shown here is derived from an EMBL/GenBank/DDBJ whole genome shotgun (WGS) entry which is preliminary data.</text>
</comment>
<name>A0AA39ZM45_9PEZI</name>
<feature type="region of interest" description="Disordered" evidence="1">
    <location>
        <begin position="1"/>
        <end position="242"/>
    </location>
</feature>
<evidence type="ECO:0000313" key="3">
    <source>
        <dbReference type="EMBL" id="KAK0673648.1"/>
    </source>
</evidence>
<feature type="compositionally biased region" description="Pro residues" evidence="1">
    <location>
        <begin position="205"/>
        <end position="223"/>
    </location>
</feature>
<feature type="compositionally biased region" description="Polar residues" evidence="1">
    <location>
        <begin position="224"/>
        <end position="234"/>
    </location>
</feature>
<feature type="compositionally biased region" description="Polar residues" evidence="1">
    <location>
        <begin position="102"/>
        <end position="111"/>
    </location>
</feature>
<feature type="compositionally biased region" description="Polar residues" evidence="1">
    <location>
        <begin position="34"/>
        <end position="48"/>
    </location>
</feature>
<organism evidence="3 4">
    <name type="scientific">Cercophora samala</name>
    <dbReference type="NCBI Taxonomy" id="330535"/>
    <lineage>
        <taxon>Eukaryota</taxon>
        <taxon>Fungi</taxon>
        <taxon>Dikarya</taxon>
        <taxon>Ascomycota</taxon>
        <taxon>Pezizomycotina</taxon>
        <taxon>Sordariomycetes</taxon>
        <taxon>Sordariomycetidae</taxon>
        <taxon>Sordariales</taxon>
        <taxon>Lasiosphaeriaceae</taxon>
        <taxon>Cercophora</taxon>
    </lineage>
</organism>
<feature type="region of interest" description="Disordered" evidence="1">
    <location>
        <begin position="370"/>
        <end position="394"/>
    </location>
</feature>
<keyword evidence="4" id="KW-1185">Reference proteome</keyword>
<dbReference type="InterPro" id="IPR013894">
    <property type="entry name" value="RMI1_OB"/>
</dbReference>
<evidence type="ECO:0000256" key="1">
    <source>
        <dbReference type="SAM" id="MobiDB-lite"/>
    </source>
</evidence>
<feature type="compositionally biased region" description="Polar residues" evidence="1">
    <location>
        <begin position="121"/>
        <end position="132"/>
    </location>
</feature>
<dbReference type="Proteomes" id="UP001174997">
    <property type="component" value="Unassembled WGS sequence"/>
</dbReference>
<dbReference type="AlphaFoldDB" id="A0AA39ZM45"/>
<evidence type="ECO:0000313" key="4">
    <source>
        <dbReference type="Proteomes" id="UP001174997"/>
    </source>
</evidence>
<dbReference type="InterPro" id="IPR042470">
    <property type="entry name" value="RMI1_N_C_sf"/>
</dbReference>